<dbReference type="GO" id="GO:0004383">
    <property type="term" value="F:guanylate cyclase activity"/>
    <property type="evidence" value="ECO:0007669"/>
    <property type="project" value="TreeGrafter"/>
</dbReference>
<reference evidence="9" key="1">
    <citation type="submission" date="2021-02" db="EMBL/GenBank/DDBJ databases">
        <authorList>
            <person name="Nowell W R."/>
        </authorList>
    </citation>
    <scope>NUCLEOTIDE SEQUENCE</scope>
</reference>
<evidence type="ECO:0000256" key="5">
    <source>
        <dbReference type="ARBA" id="ARBA00023136"/>
    </source>
</evidence>
<dbReference type="GO" id="GO:0005886">
    <property type="term" value="C:plasma membrane"/>
    <property type="evidence" value="ECO:0007669"/>
    <property type="project" value="TreeGrafter"/>
</dbReference>
<dbReference type="AlphaFoldDB" id="A0A814NDK2"/>
<dbReference type="GO" id="GO:0000166">
    <property type="term" value="F:nucleotide binding"/>
    <property type="evidence" value="ECO:0007669"/>
    <property type="project" value="UniProtKB-KW"/>
</dbReference>
<evidence type="ECO:0000259" key="8">
    <source>
        <dbReference type="PROSITE" id="PS50125"/>
    </source>
</evidence>
<dbReference type="EMBL" id="CAJNOQ010005225">
    <property type="protein sequence ID" value="CAF1090782.1"/>
    <property type="molecule type" value="Genomic_DNA"/>
</dbReference>
<keyword evidence="6" id="KW-0456">Lyase</keyword>
<proteinExistence type="predicted"/>
<dbReference type="SUPFAM" id="SSF55073">
    <property type="entry name" value="Nucleotide cyclase"/>
    <property type="match status" value="1"/>
</dbReference>
<evidence type="ECO:0000256" key="6">
    <source>
        <dbReference type="ARBA" id="ARBA00023239"/>
    </source>
</evidence>
<dbReference type="GO" id="GO:0004016">
    <property type="term" value="F:adenylate cyclase activity"/>
    <property type="evidence" value="ECO:0007669"/>
    <property type="project" value="TreeGrafter"/>
</dbReference>
<dbReference type="EMBL" id="CAJOBC010005225">
    <property type="protein sequence ID" value="CAF3856275.1"/>
    <property type="molecule type" value="Genomic_DNA"/>
</dbReference>
<evidence type="ECO:0000313" key="10">
    <source>
        <dbReference type="EMBL" id="CAF3856275.1"/>
    </source>
</evidence>
<evidence type="ECO:0000256" key="7">
    <source>
        <dbReference type="SAM" id="MobiDB-lite"/>
    </source>
</evidence>
<dbReference type="InterPro" id="IPR050401">
    <property type="entry name" value="Cyclic_nucleotide_synthase"/>
</dbReference>
<evidence type="ECO:0000313" key="9">
    <source>
        <dbReference type="EMBL" id="CAF1090782.1"/>
    </source>
</evidence>
<keyword evidence="2" id="KW-0812">Transmembrane</keyword>
<name>A0A814NDK2_9BILA</name>
<dbReference type="Proteomes" id="UP000681722">
    <property type="component" value="Unassembled WGS sequence"/>
</dbReference>
<sequence length="378" mass="42042">MMPQHIAQMLEDGIQPNSICESHKLITIMFSYTMDFKELISKLEPIEIIECINEIVNTFDQCTDKFDVFKVETKADLSYMVVGGLQNRVSLTRRKSNYSTGSNCSSIDTNCSNGPINLKNPLDLNQAEVMAGLTLELLQKAQNFINPMTNKPFNIKFGFHSGPAVGGIVGNTNFQYCLFGDTVNVASRITTSGEAGRIHVSPTSYELLKRSPYYELVYRGKTELKSKGIFQTYWLVGTKANYSNDLKPILQFITSPEQHLSSDITHFLQNHSVGASIDRSDTLESLEIETVQSPDEPIDSIVDIQLNDESSSTSSSRGESINSTSPDGKDMSFDNRTSAQLDEQLIFPRHITHPHVVNKTSVSCISGKCPFSSCFPFN</sequence>
<keyword evidence="3" id="KW-0547">Nucleotide-binding</keyword>
<accession>A0A814NDK2</accession>
<dbReference type="SMART" id="SM00044">
    <property type="entry name" value="CYCc"/>
    <property type="match status" value="1"/>
</dbReference>
<keyword evidence="5" id="KW-0472">Membrane</keyword>
<evidence type="ECO:0000256" key="1">
    <source>
        <dbReference type="ARBA" id="ARBA00004370"/>
    </source>
</evidence>
<organism evidence="9 11">
    <name type="scientific">Didymodactylos carnosus</name>
    <dbReference type="NCBI Taxonomy" id="1234261"/>
    <lineage>
        <taxon>Eukaryota</taxon>
        <taxon>Metazoa</taxon>
        <taxon>Spiralia</taxon>
        <taxon>Gnathifera</taxon>
        <taxon>Rotifera</taxon>
        <taxon>Eurotatoria</taxon>
        <taxon>Bdelloidea</taxon>
        <taxon>Philodinida</taxon>
        <taxon>Philodinidae</taxon>
        <taxon>Didymodactylos</taxon>
    </lineage>
</organism>
<feature type="compositionally biased region" description="Low complexity" evidence="7">
    <location>
        <begin position="310"/>
        <end position="325"/>
    </location>
</feature>
<dbReference type="PANTHER" id="PTHR11920:SF335">
    <property type="entry name" value="GUANYLATE CYCLASE"/>
    <property type="match status" value="1"/>
</dbReference>
<dbReference type="PANTHER" id="PTHR11920">
    <property type="entry name" value="GUANYLYL CYCLASE"/>
    <property type="match status" value="1"/>
</dbReference>
<dbReference type="GO" id="GO:0035556">
    <property type="term" value="P:intracellular signal transduction"/>
    <property type="evidence" value="ECO:0007669"/>
    <property type="project" value="InterPro"/>
</dbReference>
<dbReference type="PROSITE" id="PS50125">
    <property type="entry name" value="GUANYLATE_CYCLASE_2"/>
    <property type="match status" value="1"/>
</dbReference>
<dbReference type="Pfam" id="PF00211">
    <property type="entry name" value="Guanylate_cyc"/>
    <property type="match status" value="1"/>
</dbReference>
<gene>
    <name evidence="9" type="ORF">GPM918_LOCUS18247</name>
    <name evidence="10" type="ORF">SRO942_LOCUS18244</name>
</gene>
<dbReference type="InterPro" id="IPR001054">
    <property type="entry name" value="A/G_cyclase"/>
</dbReference>
<feature type="region of interest" description="Disordered" evidence="7">
    <location>
        <begin position="308"/>
        <end position="334"/>
    </location>
</feature>
<comment type="caution">
    <text evidence="9">The sequence shown here is derived from an EMBL/GenBank/DDBJ whole genome shotgun (WGS) entry which is preliminary data.</text>
</comment>
<dbReference type="OrthoDB" id="1890790at2759"/>
<dbReference type="Gene3D" id="3.30.70.1230">
    <property type="entry name" value="Nucleotide cyclase"/>
    <property type="match status" value="1"/>
</dbReference>
<evidence type="ECO:0000256" key="3">
    <source>
        <dbReference type="ARBA" id="ARBA00022741"/>
    </source>
</evidence>
<dbReference type="CDD" id="cd07302">
    <property type="entry name" value="CHD"/>
    <property type="match status" value="1"/>
</dbReference>
<evidence type="ECO:0000256" key="4">
    <source>
        <dbReference type="ARBA" id="ARBA00022989"/>
    </source>
</evidence>
<dbReference type="GO" id="GO:0001653">
    <property type="term" value="F:peptide receptor activity"/>
    <property type="evidence" value="ECO:0007669"/>
    <property type="project" value="TreeGrafter"/>
</dbReference>
<evidence type="ECO:0000256" key="2">
    <source>
        <dbReference type="ARBA" id="ARBA00022692"/>
    </source>
</evidence>
<keyword evidence="11" id="KW-1185">Reference proteome</keyword>
<dbReference type="InterPro" id="IPR029787">
    <property type="entry name" value="Nucleotide_cyclase"/>
</dbReference>
<dbReference type="Proteomes" id="UP000663829">
    <property type="component" value="Unassembled WGS sequence"/>
</dbReference>
<dbReference type="GO" id="GO:0007168">
    <property type="term" value="P:receptor guanylyl cyclase signaling pathway"/>
    <property type="evidence" value="ECO:0007669"/>
    <property type="project" value="TreeGrafter"/>
</dbReference>
<comment type="subcellular location">
    <subcellularLocation>
        <location evidence="1">Membrane</location>
    </subcellularLocation>
</comment>
<feature type="domain" description="Guanylate cyclase" evidence="8">
    <location>
        <begin position="27"/>
        <end position="190"/>
    </location>
</feature>
<protein>
    <recommendedName>
        <fullName evidence="8">Guanylate cyclase domain-containing protein</fullName>
    </recommendedName>
</protein>
<evidence type="ECO:0000313" key="11">
    <source>
        <dbReference type="Proteomes" id="UP000663829"/>
    </source>
</evidence>
<keyword evidence="4" id="KW-1133">Transmembrane helix</keyword>